<dbReference type="AlphaFoldDB" id="A0A4P8QKB4"/>
<dbReference type="InterPro" id="IPR052746">
    <property type="entry name" value="MlaB_ABC_Transporter"/>
</dbReference>
<name>A0A4P8QKB4_9GAMM</name>
<dbReference type="KEGG" id="brb:EH207_01125"/>
<feature type="domain" description="STAS" evidence="1">
    <location>
        <begin position="14"/>
        <end position="100"/>
    </location>
</feature>
<dbReference type="PANTHER" id="PTHR35849">
    <property type="entry name" value="BLR2341 PROTEIN"/>
    <property type="match status" value="1"/>
</dbReference>
<sequence>MANALSWQSQESTLVLTGDLDRETLLPLWEQRETLLAGKTALDVSGLERVDSAGLALLMHFYHQPSQQDGWLKIVGAGERLKTLIALYNLNEIIPVSQMA</sequence>
<dbReference type="NCBIfam" id="NF033618">
    <property type="entry name" value="mlaB_1"/>
    <property type="match status" value="1"/>
</dbReference>
<dbReference type="PROSITE" id="PS50801">
    <property type="entry name" value="STAS"/>
    <property type="match status" value="1"/>
</dbReference>
<evidence type="ECO:0000259" key="1">
    <source>
        <dbReference type="PROSITE" id="PS50801"/>
    </source>
</evidence>
<accession>A0A4P8QKB4</accession>
<dbReference type="InterPro" id="IPR036513">
    <property type="entry name" value="STAS_dom_sf"/>
</dbReference>
<gene>
    <name evidence="2" type="primary">mlaB</name>
    <name evidence="2" type="ORF">EH207_01125</name>
</gene>
<dbReference type="Proteomes" id="UP000299580">
    <property type="component" value="Chromosome"/>
</dbReference>
<dbReference type="Pfam" id="PF13466">
    <property type="entry name" value="STAS_2"/>
    <property type="match status" value="1"/>
</dbReference>
<dbReference type="SUPFAM" id="SSF52091">
    <property type="entry name" value="SpoIIaa-like"/>
    <property type="match status" value="1"/>
</dbReference>
<dbReference type="InterPro" id="IPR002645">
    <property type="entry name" value="STAS_dom"/>
</dbReference>
<dbReference type="EMBL" id="CP034035">
    <property type="protein sequence ID" value="QCR07281.1"/>
    <property type="molecule type" value="Genomic_DNA"/>
</dbReference>
<evidence type="ECO:0000313" key="3">
    <source>
        <dbReference type="Proteomes" id="UP000299580"/>
    </source>
</evidence>
<keyword evidence="3" id="KW-1185">Reference proteome</keyword>
<reference evidence="2 3" key="1">
    <citation type="submission" date="2018-11" db="EMBL/GenBank/DDBJ databases">
        <title>Genome sequences of Brenneria nigrifluens and Brenneria rubrifaciens.</title>
        <authorList>
            <person name="Poret-Peterson A.T."/>
            <person name="McClean A.E."/>
            <person name="Kluepfel D.A."/>
        </authorList>
    </citation>
    <scope>NUCLEOTIDE SEQUENCE [LARGE SCALE GENOMIC DNA]</scope>
    <source>
        <strain evidence="2 3">6D370</strain>
    </source>
</reference>
<dbReference type="Gene3D" id="3.30.750.24">
    <property type="entry name" value="STAS domain"/>
    <property type="match status" value="1"/>
</dbReference>
<dbReference type="InterPro" id="IPR049743">
    <property type="entry name" value="MlaB"/>
</dbReference>
<organism evidence="2 3">
    <name type="scientific">Brenneria rubrifaciens</name>
    <dbReference type="NCBI Taxonomy" id="55213"/>
    <lineage>
        <taxon>Bacteria</taxon>
        <taxon>Pseudomonadati</taxon>
        <taxon>Pseudomonadota</taxon>
        <taxon>Gammaproteobacteria</taxon>
        <taxon>Enterobacterales</taxon>
        <taxon>Pectobacteriaceae</taxon>
        <taxon>Brenneria</taxon>
    </lineage>
</organism>
<evidence type="ECO:0000313" key="2">
    <source>
        <dbReference type="EMBL" id="QCR07281.1"/>
    </source>
</evidence>
<dbReference type="PANTHER" id="PTHR35849:SF1">
    <property type="entry name" value="INTERMEMBRANE PHOSPHOLIPID TRANSPORT SYSTEM BINDING PROTEIN MLAB"/>
    <property type="match status" value="1"/>
</dbReference>
<dbReference type="RefSeq" id="WP_137712365.1">
    <property type="nucleotide sequence ID" value="NZ_CP034035.1"/>
</dbReference>
<protein>
    <submittedName>
        <fullName evidence="2">Lipid asymmetry maintenance protein MlaB</fullName>
    </submittedName>
</protein>
<dbReference type="OrthoDB" id="5687860at2"/>
<dbReference type="CDD" id="cd07043">
    <property type="entry name" value="STAS_anti-anti-sigma_factors"/>
    <property type="match status" value="1"/>
</dbReference>
<dbReference type="InterPro" id="IPR058548">
    <property type="entry name" value="MlaB-like_STAS"/>
</dbReference>
<proteinExistence type="predicted"/>